<dbReference type="PANTHER" id="PTHR11516">
    <property type="entry name" value="PYRUVATE DEHYDROGENASE E1 COMPONENT, ALPHA SUBUNIT BACTERIAL AND ORGANELLAR"/>
    <property type="match status" value="1"/>
</dbReference>
<name>A0A2Z5G7N7_9BACT</name>
<dbReference type="Proteomes" id="UP000253606">
    <property type="component" value="Chromosome"/>
</dbReference>
<keyword evidence="3" id="KW-0786">Thiamine pyrophosphate</keyword>
<gene>
    <name evidence="5" type="ORF">ACPOL_6038</name>
</gene>
<dbReference type="SUPFAM" id="SSF52518">
    <property type="entry name" value="Thiamin diphosphate-binding fold (THDP-binding)"/>
    <property type="match status" value="1"/>
</dbReference>
<dbReference type="InterPro" id="IPR029061">
    <property type="entry name" value="THDP-binding"/>
</dbReference>
<evidence type="ECO:0000313" key="5">
    <source>
        <dbReference type="EMBL" id="AXC15282.1"/>
    </source>
</evidence>
<evidence type="ECO:0000259" key="4">
    <source>
        <dbReference type="Pfam" id="PF00676"/>
    </source>
</evidence>
<dbReference type="GO" id="GO:0006086">
    <property type="term" value="P:pyruvate decarboxylation to acetyl-CoA"/>
    <property type="evidence" value="ECO:0007669"/>
    <property type="project" value="TreeGrafter"/>
</dbReference>
<dbReference type="InterPro" id="IPR001017">
    <property type="entry name" value="DH_E1"/>
</dbReference>
<evidence type="ECO:0000256" key="3">
    <source>
        <dbReference type="ARBA" id="ARBA00023052"/>
    </source>
</evidence>
<dbReference type="Gene3D" id="3.40.50.970">
    <property type="match status" value="1"/>
</dbReference>
<dbReference type="OrthoDB" id="119428at2"/>
<dbReference type="GO" id="GO:0004739">
    <property type="term" value="F:pyruvate dehydrogenase (acetyl-transferring) activity"/>
    <property type="evidence" value="ECO:0007669"/>
    <property type="project" value="TreeGrafter"/>
</dbReference>
<keyword evidence="2" id="KW-0560">Oxidoreductase</keyword>
<organism evidence="5 6">
    <name type="scientific">Acidisarcina polymorpha</name>
    <dbReference type="NCBI Taxonomy" id="2211140"/>
    <lineage>
        <taxon>Bacteria</taxon>
        <taxon>Pseudomonadati</taxon>
        <taxon>Acidobacteriota</taxon>
        <taxon>Terriglobia</taxon>
        <taxon>Terriglobales</taxon>
        <taxon>Acidobacteriaceae</taxon>
        <taxon>Acidisarcina</taxon>
    </lineage>
</organism>
<dbReference type="RefSeq" id="WP_114209881.1">
    <property type="nucleotide sequence ID" value="NZ_CP030840.1"/>
</dbReference>
<evidence type="ECO:0000256" key="2">
    <source>
        <dbReference type="ARBA" id="ARBA00023002"/>
    </source>
</evidence>
<dbReference type="EMBL" id="CP030840">
    <property type="protein sequence ID" value="AXC15282.1"/>
    <property type="molecule type" value="Genomic_DNA"/>
</dbReference>
<feature type="domain" description="Dehydrogenase E1 component" evidence="4">
    <location>
        <begin position="67"/>
        <end position="283"/>
    </location>
</feature>
<dbReference type="AlphaFoldDB" id="A0A2Z5G7N7"/>
<sequence>MATKSKSGTVTTTPPSKGASLISDAKLRQLHAMMLRCRMLEGSARRWRVRHEDGRRVPLPKAFWLRGREATLVGSAIDLRRDDWIGTSQPSLLPALIRGVPLVEIFSGEISDQLSHRIIPAAVPKSRALLDAAAGIALGMQAGNRGSVVMVFSLADRAEVLAHRALSYAADHQLPLIVVSVSAAARDKRGPQRSRDAAYPIIPVDGDDVIAMYRVAFESIHKARHSGGPTLIEAISSRTSGRTKPNAIRPEDPIVKLEGFMAAKNLFSAKLTQQITAKFDQEIALSMNTDEARAR</sequence>
<accession>A0A2Z5G7N7</accession>
<keyword evidence="6" id="KW-1185">Reference proteome</keyword>
<dbReference type="PANTHER" id="PTHR11516:SF41">
    <property type="entry name" value="3-METHYL-2-OXOBUTANOATE DEHYDROGENASE SUBUNIT ALPHA"/>
    <property type="match status" value="1"/>
</dbReference>
<comment type="cofactor">
    <cofactor evidence="1">
        <name>thiamine diphosphate</name>
        <dbReference type="ChEBI" id="CHEBI:58937"/>
    </cofactor>
</comment>
<proteinExistence type="predicted"/>
<dbReference type="KEGG" id="abas:ACPOL_6038"/>
<dbReference type="Pfam" id="PF00676">
    <property type="entry name" value="E1_dh"/>
    <property type="match status" value="1"/>
</dbReference>
<reference evidence="5 6" key="1">
    <citation type="journal article" date="2018" name="Front. Microbiol.">
        <title>Hydrolytic Capabilities as a Key to Environmental Success: Chitinolytic and Cellulolytic Acidobacteria From Acidic Sub-arctic Soils and Boreal Peatlands.</title>
        <authorList>
            <person name="Belova S.E."/>
            <person name="Ravin N.V."/>
            <person name="Pankratov T.A."/>
            <person name="Rakitin A.L."/>
            <person name="Ivanova A.A."/>
            <person name="Beletsky A.V."/>
            <person name="Mardanov A.V."/>
            <person name="Sinninghe Damste J.S."/>
            <person name="Dedysh S.N."/>
        </authorList>
    </citation>
    <scope>NUCLEOTIDE SEQUENCE [LARGE SCALE GENOMIC DNA]</scope>
    <source>
        <strain evidence="5 6">SBC82</strain>
    </source>
</reference>
<evidence type="ECO:0000313" key="6">
    <source>
        <dbReference type="Proteomes" id="UP000253606"/>
    </source>
</evidence>
<dbReference type="InterPro" id="IPR050642">
    <property type="entry name" value="PDH_E1_Alpha_Subunit"/>
</dbReference>
<protein>
    <submittedName>
        <fullName evidence="5">Branched-chain alpha-keto acid dehydrogenase, E1 component, alpha subunit</fullName>
    </submittedName>
</protein>
<evidence type="ECO:0000256" key="1">
    <source>
        <dbReference type="ARBA" id="ARBA00001964"/>
    </source>
</evidence>